<sequence>MVQQSTVNNRRVSLACVPCRSKHLRCDATTPACTRCRSENLQCLYVKSRRGGRRPRSSSTQLPAESSIPQPQQPLPPLPVRVASQPGSDDRSTSEPATGSLHSDTLGDSSLSEQFFSQYYSFFHSSQPCVLPLWALKRRLASDGRPLQTLVSVVQYIGSVFAKSVISASMKAEAEQAVASIGVNAPITGFDVQATLLLSIAIYWGDEPEKALGLLDRAIAMALELGMNKREFAYENGNNDPLLEECWRRTWWQVYVTDAHIAGSTSVFPFRTSKVEMNVDLPCDEEEYESGNIPRARTLQEYDMREFLDDEERVFSSFSEFVGLTRSLDLALRARQNMTIANAPAVCANTDASVTAWRSLLPPSKKALVREDGSFDELLFKANIIIHTYVVDLHRQLSTLAYSPIEAIAHCTPTAPPESLRGCNSPECQLHTAKVLRSIDQFDHLLTLPTNIATHTPFIICMIANTVIAHLAACRFHYQGDKLNLARERIRLSMGALKILGEYWPMGLRTYREVGIVAREILGLKEQQTQVVEVATRQITVPAETRPAPDPPSEAGNAIPDVSVFLDQPSLEDLQLLDSNFDFCGLFDMSVASMAVV</sequence>
<dbReference type="SMART" id="SM00906">
    <property type="entry name" value="Fungal_trans"/>
    <property type="match status" value="1"/>
</dbReference>
<dbReference type="SMART" id="SM00066">
    <property type="entry name" value="GAL4"/>
    <property type="match status" value="1"/>
</dbReference>
<dbReference type="GeneID" id="98143139"/>
<dbReference type="InterPro" id="IPR001138">
    <property type="entry name" value="Zn2Cys6_DnaBD"/>
</dbReference>
<evidence type="ECO:0000256" key="4">
    <source>
        <dbReference type="ARBA" id="ARBA00023163"/>
    </source>
</evidence>
<feature type="domain" description="Zn(2)-C6 fungal-type" evidence="7">
    <location>
        <begin position="15"/>
        <end position="45"/>
    </location>
</feature>
<evidence type="ECO:0000256" key="1">
    <source>
        <dbReference type="ARBA" id="ARBA00022723"/>
    </source>
</evidence>
<organism evidence="8 9">
    <name type="scientific">Aspergillus lucknowensis</name>
    <dbReference type="NCBI Taxonomy" id="176173"/>
    <lineage>
        <taxon>Eukaryota</taxon>
        <taxon>Fungi</taxon>
        <taxon>Dikarya</taxon>
        <taxon>Ascomycota</taxon>
        <taxon>Pezizomycotina</taxon>
        <taxon>Eurotiomycetes</taxon>
        <taxon>Eurotiomycetidae</taxon>
        <taxon>Eurotiales</taxon>
        <taxon>Aspergillaceae</taxon>
        <taxon>Aspergillus</taxon>
        <taxon>Aspergillus subgen. Nidulantes</taxon>
    </lineage>
</organism>
<dbReference type="Gene3D" id="4.10.240.10">
    <property type="entry name" value="Zn(2)-C6 fungal-type DNA-binding domain"/>
    <property type="match status" value="1"/>
</dbReference>
<evidence type="ECO:0000256" key="5">
    <source>
        <dbReference type="ARBA" id="ARBA00023242"/>
    </source>
</evidence>
<evidence type="ECO:0000256" key="6">
    <source>
        <dbReference type="SAM" id="MobiDB-lite"/>
    </source>
</evidence>
<dbReference type="InterPro" id="IPR036864">
    <property type="entry name" value="Zn2-C6_fun-type_DNA-bd_sf"/>
</dbReference>
<dbReference type="PROSITE" id="PS50048">
    <property type="entry name" value="ZN2_CY6_FUNGAL_2"/>
    <property type="match status" value="1"/>
</dbReference>
<feature type="compositionally biased region" description="Polar residues" evidence="6">
    <location>
        <begin position="94"/>
        <end position="105"/>
    </location>
</feature>
<dbReference type="PANTHER" id="PTHR47431:SF4">
    <property type="entry name" value="ZN(II)2CYS6 TRANSCRIPTION FACTOR (EUROFUNG)"/>
    <property type="match status" value="1"/>
</dbReference>
<feature type="region of interest" description="Disordered" evidence="6">
    <location>
        <begin position="49"/>
        <end position="105"/>
    </location>
</feature>
<keyword evidence="9" id="KW-1185">Reference proteome</keyword>
<reference evidence="8 9" key="1">
    <citation type="submission" date="2024-07" db="EMBL/GenBank/DDBJ databases">
        <title>Section-level genome sequencing and comparative genomics of Aspergillus sections Usti and Cavernicolus.</title>
        <authorList>
            <consortium name="Lawrence Berkeley National Laboratory"/>
            <person name="Nybo J.L."/>
            <person name="Vesth T.C."/>
            <person name="Theobald S."/>
            <person name="Frisvad J.C."/>
            <person name="Larsen T.O."/>
            <person name="Kjaerboelling I."/>
            <person name="Rothschild-Mancinelli K."/>
            <person name="Lyhne E.K."/>
            <person name="Kogle M.E."/>
            <person name="Barry K."/>
            <person name="Clum A."/>
            <person name="Na H."/>
            <person name="Ledsgaard L."/>
            <person name="Lin J."/>
            <person name="Lipzen A."/>
            <person name="Kuo A."/>
            <person name="Riley R."/>
            <person name="Mondo S."/>
            <person name="Labutti K."/>
            <person name="Haridas S."/>
            <person name="Pangalinan J."/>
            <person name="Salamov A.A."/>
            <person name="Simmons B.A."/>
            <person name="Magnuson J.K."/>
            <person name="Chen J."/>
            <person name="Drula E."/>
            <person name="Henrissat B."/>
            <person name="Wiebenga A."/>
            <person name="Lubbers R.J."/>
            <person name="Gomes A.C."/>
            <person name="Macurrencykelacurrency M.R."/>
            <person name="Stajich J."/>
            <person name="Grigoriev I.V."/>
            <person name="Mortensen U.H."/>
            <person name="De Vries R.P."/>
            <person name="Baker S.E."/>
            <person name="Andersen M.R."/>
        </authorList>
    </citation>
    <scope>NUCLEOTIDE SEQUENCE [LARGE SCALE GENOMIC DNA]</scope>
    <source>
        <strain evidence="8 9">CBS 449.75</strain>
    </source>
</reference>
<dbReference type="Pfam" id="PF04082">
    <property type="entry name" value="Fungal_trans"/>
    <property type="match status" value="1"/>
</dbReference>
<dbReference type="CDD" id="cd00067">
    <property type="entry name" value="GAL4"/>
    <property type="match status" value="1"/>
</dbReference>
<keyword evidence="4" id="KW-0804">Transcription</keyword>
<keyword evidence="1" id="KW-0479">Metal-binding</keyword>
<dbReference type="Proteomes" id="UP001610432">
    <property type="component" value="Unassembled WGS sequence"/>
</dbReference>
<comment type="caution">
    <text evidence="8">The sequence shown here is derived from an EMBL/GenBank/DDBJ whole genome shotgun (WGS) entry which is preliminary data.</text>
</comment>
<dbReference type="PROSITE" id="PS00463">
    <property type="entry name" value="ZN2_CY6_FUNGAL_1"/>
    <property type="match status" value="1"/>
</dbReference>
<name>A0ABR4M4Z0_9EURO</name>
<dbReference type="EMBL" id="JBFXLQ010000003">
    <property type="protein sequence ID" value="KAL2871659.1"/>
    <property type="molecule type" value="Genomic_DNA"/>
</dbReference>
<keyword evidence="2" id="KW-0805">Transcription regulation</keyword>
<proteinExistence type="predicted"/>
<evidence type="ECO:0000259" key="7">
    <source>
        <dbReference type="PROSITE" id="PS50048"/>
    </source>
</evidence>
<keyword evidence="5" id="KW-0539">Nucleus</keyword>
<gene>
    <name evidence="8" type="ORF">BJX67DRAFT_342759</name>
</gene>
<dbReference type="RefSeq" id="XP_070890638.1">
    <property type="nucleotide sequence ID" value="XM_071028067.1"/>
</dbReference>
<dbReference type="PANTHER" id="PTHR47431">
    <property type="entry name" value="ZN(II)2CYS6 TRANSCRIPTION FACTOR (EUROFUNG)-RELATED"/>
    <property type="match status" value="1"/>
</dbReference>
<dbReference type="CDD" id="cd12148">
    <property type="entry name" value="fungal_TF_MHR"/>
    <property type="match status" value="1"/>
</dbReference>
<evidence type="ECO:0000256" key="3">
    <source>
        <dbReference type="ARBA" id="ARBA00023125"/>
    </source>
</evidence>
<dbReference type="InterPro" id="IPR007219">
    <property type="entry name" value="XnlR_reg_dom"/>
</dbReference>
<accession>A0ABR4M4Z0</accession>
<evidence type="ECO:0000313" key="8">
    <source>
        <dbReference type="EMBL" id="KAL2871659.1"/>
    </source>
</evidence>
<keyword evidence="3" id="KW-0238">DNA-binding</keyword>
<dbReference type="Pfam" id="PF00172">
    <property type="entry name" value="Zn_clus"/>
    <property type="match status" value="1"/>
</dbReference>
<protein>
    <recommendedName>
        <fullName evidence="7">Zn(2)-C6 fungal-type domain-containing protein</fullName>
    </recommendedName>
</protein>
<evidence type="ECO:0000256" key="2">
    <source>
        <dbReference type="ARBA" id="ARBA00023015"/>
    </source>
</evidence>
<evidence type="ECO:0000313" key="9">
    <source>
        <dbReference type="Proteomes" id="UP001610432"/>
    </source>
</evidence>
<dbReference type="SUPFAM" id="SSF57701">
    <property type="entry name" value="Zn2/Cys6 DNA-binding domain"/>
    <property type="match status" value="1"/>
</dbReference>